<evidence type="ECO:0000259" key="2">
    <source>
        <dbReference type="Pfam" id="PF11929"/>
    </source>
</evidence>
<dbReference type="SMR" id="A2FME9"/>
<feature type="repeat" description="ANK" evidence="1">
    <location>
        <begin position="346"/>
        <end position="378"/>
    </location>
</feature>
<dbReference type="VEuPathDB" id="TrichDB:TVAGG3_0590010"/>
<dbReference type="PROSITE" id="PS50297">
    <property type="entry name" value="ANK_REP_REGION"/>
    <property type="match status" value="6"/>
</dbReference>
<dbReference type="Gene3D" id="1.25.40.20">
    <property type="entry name" value="Ankyrin repeat-containing domain"/>
    <property type="match status" value="2"/>
</dbReference>
<dbReference type="Pfam" id="PF12796">
    <property type="entry name" value="Ank_2"/>
    <property type="match status" value="1"/>
</dbReference>
<evidence type="ECO:0000313" key="4">
    <source>
        <dbReference type="Proteomes" id="UP000001542"/>
    </source>
</evidence>
<dbReference type="PROSITE" id="PS50088">
    <property type="entry name" value="ANK_REPEAT"/>
    <property type="match status" value="6"/>
</dbReference>
<dbReference type="PANTHER" id="PTHR24182">
    <property type="entry name" value="ANKYRIN REPEAT AND SOCS BOX CONTAINING 4"/>
    <property type="match status" value="1"/>
</dbReference>
<dbReference type="PANTHER" id="PTHR24182:SF13">
    <property type="entry name" value="LD18443P"/>
    <property type="match status" value="1"/>
</dbReference>
<reference evidence="3" key="2">
    <citation type="journal article" date="2007" name="Science">
        <title>Draft genome sequence of the sexually transmitted pathogen Trichomonas vaginalis.</title>
        <authorList>
            <person name="Carlton J.M."/>
            <person name="Hirt R.P."/>
            <person name="Silva J.C."/>
            <person name="Delcher A.L."/>
            <person name="Schatz M."/>
            <person name="Zhao Q."/>
            <person name="Wortman J.R."/>
            <person name="Bidwell S.L."/>
            <person name="Alsmark U.C.M."/>
            <person name="Besteiro S."/>
            <person name="Sicheritz-Ponten T."/>
            <person name="Noel C.J."/>
            <person name="Dacks J.B."/>
            <person name="Foster P.G."/>
            <person name="Simillion C."/>
            <person name="Van de Peer Y."/>
            <person name="Miranda-Saavedra D."/>
            <person name="Barton G.J."/>
            <person name="Westrop G.D."/>
            <person name="Mueller S."/>
            <person name="Dessi D."/>
            <person name="Fiori P.L."/>
            <person name="Ren Q."/>
            <person name="Paulsen I."/>
            <person name="Zhang H."/>
            <person name="Bastida-Corcuera F.D."/>
            <person name="Simoes-Barbosa A."/>
            <person name="Brown M.T."/>
            <person name="Hayes R.D."/>
            <person name="Mukherjee M."/>
            <person name="Okumura C.Y."/>
            <person name="Schneider R."/>
            <person name="Smith A.J."/>
            <person name="Vanacova S."/>
            <person name="Villalvazo M."/>
            <person name="Haas B.J."/>
            <person name="Pertea M."/>
            <person name="Feldblyum T.V."/>
            <person name="Utterback T.R."/>
            <person name="Shu C.L."/>
            <person name="Osoegawa K."/>
            <person name="de Jong P.J."/>
            <person name="Hrdy I."/>
            <person name="Horvathova L."/>
            <person name="Zubacova Z."/>
            <person name="Dolezal P."/>
            <person name="Malik S.B."/>
            <person name="Logsdon J.M. Jr."/>
            <person name="Henze K."/>
            <person name="Gupta A."/>
            <person name="Wang C.C."/>
            <person name="Dunne R.L."/>
            <person name="Upcroft J.A."/>
            <person name="Upcroft P."/>
            <person name="White O."/>
            <person name="Salzberg S.L."/>
            <person name="Tang P."/>
            <person name="Chiu C.-H."/>
            <person name="Lee Y.-S."/>
            <person name="Embley T.M."/>
            <person name="Coombs G.H."/>
            <person name="Mottram J.C."/>
            <person name="Tachezy J."/>
            <person name="Fraser-Liggett C.M."/>
            <person name="Johnson P.J."/>
        </authorList>
    </citation>
    <scope>NUCLEOTIDE SEQUENCE [LARGE SCALE GENOMIC DNA]</scope>
    <source>
        <strain evidence="3">G3</strain>
    </source>
</reference>
<dbReference type="SUPFAM" id="SSF48403">
    <property type="entry name" value="Ankyrin repeat"/>
    <property type="match status" value="1"/>
</dbReference>
<evidence type="ECO:0000313" key="3">
    <source>
        <dbReference type="EMBL" id="EAX93924.1"/>
    </source>
</evidence>
<feature type="repeat" description="ANK" evidence="1">
    <location>
        <begin position="445"/>
        <end position="477"/>
    </location>
</feature>
<protein>
    <submittedName>
        <fullName evidence="3">Ankyrin repeat protein, putative</fullName>
    </submittedName>
</protein>
<dbReference type="InterPro" id="IPR036770">
    <property type="entry name" value="Ankyrin_rpt-contain_sf"/>
</dbReference>
<organism evidence="3 4">
    <name type="scientific">Trichomonas vaginalis (strain ATCC PRA-98 / G3)</name>
    <dbReference type="NCBI Taxonomy" id="412133"/>
    <lineage>
        <taxon>Eukaryota</taxon>
        <taxon>Metamonada</taxon>
        <taxon>Parabasalia</taxon>
        <taxon>Trichomonadida</taxon>
        <taxon>Trichomonadidae</taxon>
        <taxon>Trichomonas</taxon>
    </lineage>
</organism>
<reference evidence="3" key="1">
    <citation type="submission" date="2006-10" db="EMBL/GenBank/DDBJ databases">
        <authorList>
            <person name="Amadeo P."/>
            <person name="Zhao Q."/>
            <person name="Wortman J."/>
            <person name="Fraser-Liggett C."/>
            <person name="Carlton J."/>
        </authorList>
    </citation>
    <scope>NUCLEOTIDE SEQUENCE</scope>
    <source>
        <strain evidence="3">G3</strain>
    </source>
</reference>
<feature type="repeat" description="ANK" evidence="1">
    <location>
        <begin position="311"/>
        <end position="345"/>
    </location>
</feature>
<feature type="repeat" description="ANK" evidence="1">
    <location>
        <begin position="478"/>
        <end position="510"/>
    </location>
</feature>
<dbReference type="InterPro" id="IPR002110">
    <property type="entry name" value="Ankyrin_rpt"/>
</dbReference>
<sequence length="525" mass="60638">MSDQDFLPSKYSELRSIYEYYIDSYNELYQLKTIKEEELRQIYNLIKIELIDSKIYPSKKIIKDIFYIIPYNNRYTKSYLSLTKLICDDYHVEEVKDIPTISNYMFYKEYGIILDKSEDFEKIKFMNIDIHSENTIYKAIMHNDLERFITFTEIEGFNKDKKLRSDLYPYFIKGYSLLELCCYHGSVDCFKLLRSKFNSEITQKCLQFSFLGGNPEIMSECLKHQTPDEFCMKYAIISHNIDFVTFLLNEYNIQIDLECCGEYNNIESFLVSFDQTYDLNKFFVYSTIFNISSLCEYFLLNGANINAKNIDGKTALHIATSKINNNKEIVELLLSHGANINEKDNYGATALHKAGYNNNKEIVELLLSNGANIDEKNSFGRTTLHNAACYNCQEIAKLLLSHGANINARDNDGRTPLHYATDSNRKEFVKLLLSQGANINEKDLNERTALHIAAANCSKEIVELLLSYDAKIDEKDKNGRTALHIATKNCSKDIIELLLSYDANINEKDKSMENKCGNTGLEMAK</sequence>
<feature type="repeat" description="ANK" evidence="1">
    <location>
        <begin position="379"/>
        <end position="411"/>
    </location>
</feature>
<dbReference type="PRINTS" id="PR01415">
    <property type="entry name" value="ANKYRIN"/>
</dbReference>
<proteinExistence type="predicted"/>
<dbReference type="InterPro" id="IPR020683">
    <property type="entry name" value="DUF3447"/>
</dbReference>
<dbReference type="Pfam" id="PF13637">
    <property type="entry name" value="Ank_4"/>
    <property type="match status" value="2"/>
</dbReference>
<dbReference type="eggNOG" id="KOG4177">
    <property type="taxonomic scope" value="Eukaryota"/>
</dbReference>
<dbReference type="RefSeq" id="XP_001306854.1">
    <property type="nucleotide sequence ID" value="XM_001306853.1"/>
</dbReference>
<dbReference type="OrthoDB" id="6718656at2759"/>
<keyword evidence="4" id="KW-1185">Reference proteome</keyword>
<evidence type="ECO:0000256" key="1">
    <source>
        <dbReference type="PROSITE-ProRule" id="PRU00023"/>
    </source>
</evidence>
<dbReference type="EMBL" id="DS113885">
    <property type="protein sequence ID" value="EAX93924.1"/>
    <property type="molecule type" value="Genomic_DNA"/>
</dbReference>
<dbReference type="AlphaFoldDB" id="A2FME9"/>
<dbReference type="SUPFAM" id="SSF140860">
    <property type="entry name" value="Pseudo ankyrin repeat-like"/>
    <property type="match status" value="1"/>
</dbReference>
<name>A2FME9_TRIV3</name>
<dbReference type="InParanoid" id="A2FME9"/>
<dbReference type="STRING" id="5722.A2FME9"/>
<gene>
    <name evidence="3" type="ORF">TVAG_342410</name>
</gene>
<dbReference type="KEGG" id="tva:4751649"/>
<feature type="repeat" description="ANK" evidence="1">
    <location>
        <begin position="412"/>
        <end position="444"/>
    </location>
</feature>
<keyword evidence="1" id="KW-0040">ANK repeat</keyword>
<dbReference type="Proteomes" id="UP000001542">
    <property type="component" value="Unassembled WGS sequence"/>
</dbReference>
<accession>A2FME9</accession>
<dbReference type="Pfam" id="PF11929">
    <property type="entry name" value="DUF3447"/>
    <property type="match status" value="1"/>
</dbReference>
<dbReference type="VEuPathDB" id="TrichDB:TVAG_342410"/>
<dbReference type="SMART" id="SM00248">
    <property type="entry name" value="ANK"/>
    <property type="match status" value="7"/>
</dbReference>
<feature type="domain" description="DUF3447" evidence="2">
    <location>
        <begin position="197"/>
        <end position="271"/>
    </location>
</feature>